<dbReference type="EMBL" id="CP070499">
    <property type="protein sequence ID" value="QSB14562.1"/>
    <property type="molecule type" value="Genomic_DNA"/>
</dbReference>
<evidence type="ECO:0000313" key="1">
    <source>
        <dbReference type="EMBL" id="QSB14562.1"/>
    </source>
</evidence>
<keyword evidence="2" id="KW-1185">Reference proteome</keyword>
<sequence length="163" mass="17862">MSRTTSTTINDLRRLAEQATNLARAIRAAGDRLRRTDDEPTRRAGFRLDEAVSAADRVTGELITTADYLTRIANRGTCAADWGLCPEHGNTLAGSGGRSWCQRIGCRRRWDHDRAGLPCTEPAAYQVRDTAGGETLLCTGHANDARQRLIGARLTPITTGRKR</sequence>
<dbReference type="RefSeq" id="WP_239676703.1">
    <property type="nucleotide sequence ID" value="NZ_CP070499.1"/>
</dbReference>
<protein>
    <submittedName>
        <fullName evidence="1">Uncharacterized protein</fullName>
    </submittedName>
</protein>
<dbReference type="AlphaFoldDB" id="A0A895YEI5"/>
<name>A0A895YEI5_9ACTN</name>
<reference evidence="1" key="1">
    <citation type="submission" date="2021-02" db="EMBL/GenBank/DDBJ databases">
        <title>Natrosporangium hydrolyticum gen. nov., sp. nov, a haloalkaliphilic actinobacterium from a soda solonchak soil.</title>
        <authorList>
            <person name="Sorokin D.Y."/>
            <person name="Khijniak T.V."/>
            <person name="Zakharycheva A.P."/>
            <person name="Boueva O.V."/>
            <person name="Ariskina E.V."/>
            <person name="Hahnke R.L."/>
            <person name="Bunk B."/>
            <person name="Sproer C."/>
            <person name="Schumann P."/>
            <person name="Evtushenko L.I."/>
            <person name="Kublanov I.V."/>
        </authorList>
    </citation>
    <scope>NUCLEOTIDE SEQUENCE</scope>
    <source>
        <strain evidence="1">DSM 106523</strain>
    </source>
</reference>
<gene>
    <name evidence="1" type="ORF">JQS43_24325</name>
</gene>
<accession>A0A895YEI5</accession>
<proteinExistence type="predicted"/>
<evidence type="ECO:0000313" key="2">
    <source>
        <dbReference type="Proteomes" id="UP000662857"/>
    </source>
</evidence>
<organism evidence="1 2">
    <name type="scientific">Natronosporangium hydrolyticum</name>
    <dbReference type="NCBI Taxonomy" id="2811111"/>
    <lineage>
        <taxon>Bacteria</taxon>
        <taxon>Bacillati</taxon>
        <taxon>Actinomycetota</taxon>
        <taxon>Actinomycetes</taxon>
        <taxon>Micromonosporales</taxon>
        <taxon>Micromonosporaceae</taxon>
        <taxon>Natronosporangium</taxon>
    </lineage>
</organism>
<dbReference type="Proteomes" id="UP000662857">
    <property type="component" value="Chromosome"/>
</dbReference>
<dbReference type="KEGG" id="nhy:JQS43_24325"/>